<evidence type="ECO:0000256" key="3">
    <source>
        <dbReference type="ARBA" id="ARBA00023027"/>
    </source>
</evidence>
<dbReference type="eggNOG" id="KOG2870">
    <property type="taxonomic scope" value="Eukaryota"/>
</dbReference>
<evidence type="ECO:0000313" key="6">
    <source>
        <dbReference type="Proteomes" id="UP000026915"/>
    </source>
</evidence>
<dbReference type="Proteomes" id="UP000026915">
    <property type="component" value="Chromosome 8"/>
</dbReference>
<dbReference type="STRING" id="3641.A0A061FJN1"/>
<dbReference type="InterPro" id="IPR001135">
    <property type="entry name" value="NADH_Q_OxRdtase_suD"/>
</dbReference>
<dbReference type="AlphaFoldDB" id="A0A061FJN1"/>
<dbReference type="GO" id="GO:0016651">
    <property type="term" value="F:oxidoreductase activity, acting on NAD(P)H"/>
    <property type="evidence" value="ECO:0007669"/>
    <property type="project" value="InterPro"/>
</dbReference>
<sequence length="128" mass="13656">MLGLEKDETSYIIGGVDASFILSIASQMTIGSSIYSTSIHHFELNTESLSVPASSTYIVVETLKGEFGVFLVSNGSNHPYRHQIRAPDSAHLQGLNSMSKHHMLVDVVTIIGTGSDPSSGALANLTHL</sequence>
<keyword evidence="3" id="KW-0520">NAD</keyword>
<evidence type="ECO:0000256" key="1">
    <source>
        <dbReference type="ARBA" id="ARBA00005769"/>
    </source>
</evidence>
<dbReference type="GO" id="GO:0051287">
    <property type="term" value="F:NAD binding"/>
    <property type="evidence" value="ECO:0007669"/>
    <property type="project" value="InterPro"/>
</dbReference>
<gene>
    <name evidence="5" type="ORF">TCM_035835</name>
</gene>
<protein>
    <submittedName>
        <fullName evidence="5">NADH dehydrogenase subunit 7, putative</fullName>
    </submittedName>
</protein>
<dbReference type="GO" id="GO:0048038">
    <property type="term" value="F:quinone binding"/>
    <property type="evidence" value="ECO:0007669"/>
    <property type="project" value="InterPro"/>
</dbReference>
<keyword evidence="2" id="KW-1278">Translocase</keyword>
<dbReference type="SUPFAM" id="SSF56762">
    <property type="entry name" value="HydB/Nqo4-like"/>
    <property type="match status" value="1"/>
</dbReference>
<proteinExistence type="inferred from homology"/>
<dbReference type="Gene3D" id="1.10.645.10">
    <property type="entry name" value="Cytochrome-c3 Hydrogenase, chain B"/>
    <property type="match status" value="1"/>
</dbReference>
<dbReference type="Pfam" id="PF00346">
    <property type="entry name" value="Complex1_49kDa"/>
    <property type="match status" value="1"/>
</dbReference>
<dbReference type="InParanoid" id="A0A061FJN1"/>
<name>A0A061FJN1_THECC</name>
<feature type="domain" description="NADH-quinone oxidoreductase subunit D" evidence="4">
    <location>
        <begin position="35"/>
        <end position="113"/>
    </location>
</feature>
<dbReference type="PANTHER" id="PTHR11993:SF10">
    <property type="entry name" value="NADH DEHYDROGENASE [UBIQUINONE] IRON-SULFUR PROTEIN 2, MITOCHONDRIAL"/>
    <property type="match status" value="1"/>
</dbReference>
<organism evidence="5 6">
    <name type="scientific">Theobroma cacao</name>
    <name type="common">Cacao</name>
    <name type="synonym">Cocoa</name>
    <dbReference type="NCBI Taxonomy" id="3641"/>
    <lineage>
        <taxon>Eukaryota</taxon>
        <taxon>Viridiplantae</taxon>
        <taxon>Streptophyta</taxon>
        <taxon>Embryophyta</taxon>
        <taxon>Tracheophyta</taxon>
        <taxon>Spermatophyta</taxon>
        <taxon>Magnoliopsida</taxon>
        <taxon>eudicotyledons</taxon>
        <taxon>Gunneridae</taxon>
        <taxon>Pentapetalae</taxon>
        <taxon>rosids</taxon>
        <taxon>malvids</taxon>
        <taxon>Malvales</taxon>
        <taxon>Malvaceae</taxon>
        <taxon>Byttnerioideae</taxon>
        <taxon>Theobroma</taxon>
    </lineage>
</organism>
<accession>A0A061FJN1</accession>
<keyword evidence="6" id="KW-1185">Reference proteome</keyword>
<dbReference type="OMA" id="YRHQIRA"/>
<dbReference type="InterPro" id="IPR029014">
    <property type="entry name" value="NiFe-Hase_large"/>
</dbReference>
<dbReference type="HOGENOM" id="CLU_1963572_0_0_1"/>
<evidence type="ECO:0000256" key="2">
    <source>
        <dbReference type="ARBA" id="ARBA00022967"/>
    </source>
</evidence>
<evidence type="ECO:0000259" key="4">
    <source>
        <dbReference type="Pfam" id="PF00346"/>
    </source>
</evidence>
<comment type="similarity">
    <text evidence="1">Belongs to the complex I 49 kDa subunit family.</text>
</comment>
<dbReference type="EMBL" id="CM001886">
    <property type="protein sequence ID" value="EOY16892.1"/>
    <property type="molecule type" value="Genomic_DNA"/>
</dbReference>
<dbReference type="PANTHER" id="PTHR11993">
    <property type="entry name" value="NADH-UBIQUINONE OXIDOREDUCTASE 49 KDA SUBUNIT"/>
    <property type="match status" value="1"/>
</dbReference>
<reference evidence="5 6" key="1">
    <citation type="journal article" date="2013" name="Genome Biol.">
        <title>The genome sequence of the most widely cultivated cacao type and its use to identify candidate genes regulating pod color.</title>
        <authorList>
            <person name="Motamayor J.C."/>
            <person name="Mockaitis K."/>
            <person name="Schmutz J."/>
            <person name="Haiminen N."/>
            <person name="Iii D.L."/>
            <person name="Cornejo O."/>
            <person name="Findley S.D."/>
            <person name="Zheng P."/>
            <person name="Utro F."/>
            <person name="Royaert S."/>
            <person name="Saski C."/>
            <person name="Jenkins J."/>
            <person name="Podicheti R."/>
            <person name="Zhao M."/>
            <person name="Scheffler B.E."/>
            <person name="Stack J.C."/>
            <person name="Feltus F.A."/>
            <person name="Mustiga G.M."/>
            <person name="Amores F."/>
            <person name="Phillips W."/>
            <person name="Marelli J.P."/>
            <person name="May G.D."/>
            <person name="Shapiro H."/>
            <person name="Ma J."/>
            <person name="Bustamante C.D."/>
            <person name="Schnell R.J."/>
            <person name="Main D."/>
            <person name="Gilbert D."/>
            <person name="Parida L."/>
            <person name="Kuhn D.N."/>
        </authorList>
    </citation>
    <scope>NUCLEOTIDE SEQUENCE [LARGE SCALE GENOMIC DNA]</scope>
    <source>
        <strain evidence="6">cv. Matina 1-6</strain>
    </source>
</reference>
<dbReference type="InterPro" id="IPR022885">
    <property type="entry name" value="NDH1_su_D/H"/>
</dbReference>
<evidence type="ECO:0000313" key="5">
    <source>
        <dbReference type="EMBL" id="EOY16892.1"/>
    </source>
</evidence>
<dbReference type="Gramene" id="EOY16892">
    <property type="protein sequence ID" value="EOY16892"/>
    <property type="gene ID" value="TCM_035835"/>
</dbReference>